<dbReference type="HOGENOM" id="CLU_2052890_0_0_1"/>
<accession>A0A0D3AXP3</accession>
<dbReference type="Proteomes" id="UP000032141">
    <property type="component" value="Chromosome C2"/>
</dbReference>
<reference evidence="1" key="2">
    <citation type="submission" date="2015-03" db="UniProtKB">
        <authorList>
            <consortium name="EnsemblPlants"/>
        </authorList>
    </citation>
    <scope>IDENTIFICATION</scope>
</reference>
<name>A0A0D3AXP3_BRAOL</name>
<evidence type="ECO:0000313" key="2">
    <source>
        <dbReference type="Proteomes" id="UP000032141"/>
    </source>
</evidence>
<protein>
    <submittedName>
        <fullName evidence="1">Uncharacterized protein</fullName>
    </submittedName>
</protein>
<proteinExistence type="predicted"/>
<dbReference type="Gramene" id="Bo2g158770.1">
    <property type="protein sequence ID" value="Bo2g158770.1"/>
    <property type="gene ID" value="Bo2g158770"/>
</dbReference>
<evidence type="ECO:0000313" key="1">
    <source>
        <dbReference type="EnsemblPlants" id="Bo2g158770.1"/>
    </source>
</evidence>
<keyword evidence="2" id="KW-1185">Reference proteome</keyword>
<dbReference type="AlphaFoldDB" id="A0A0D3AXP3"/>
<reference evidence="1 2" key="1">
    <citation type="journal article" date="2014" name="Genome Biol.">
        <title>Transcriptome and methylome profiling reveals relics of genome dominance in the mesopolyploid Brassica oleracea.</title>
        <authorList>
            <person name="Parkin I.A."/>
            <person name="Koh C."/>
            <person name="Tang H."/>
            <person name="Robinson S.J."/>
            <person name="Kagale S."/>
            <person name="Clarke W.E."/>
            <person name="Town C.D."/>
            <person name="Nixon J."/>
            <person name="Krishnakumar V."/>
            <person name="Bidwell S.L."/>
            <person name="Denoeud F."/>
            <person name="Belcram H."/>
            <person name="Links M.G."/>
            <person name="Just J."/>
            <person name="Clarke C."/>
            <person name="Bender T."/>
            <person name="Huebert T."/>
            <person name="Mason A.S."/>
            <person name="Pires J.C."/>
            <person name="Barker G."/>
            <person name="Moore J."/>
            <person name="Walley P.G."/>
            <person name="Manoli S."/>
            <person name="Batley J."/>
            <person name="Edwards D."/>
            <person name="Nelson M.N."/>
            <person name="Wang X."/>
            <person name="Paterson A.H."/>
            <person name="King G."/>
            <person name="Bancroft I."/>
            <person name="Chalhoub B."/>
            <person name="Sharpe A.G."/>
        </authorList>
    </citation>
    <scope>NUCLEOTIDE SEQUENCE</scope>
    <source>
        <strain evidence="1 2">cv. TO1000</strain>
    </source>
</reference>
<dbReference type="EnsemblPlants" id="Bo2g158770.1">
    <property type="protein sequence ID" value="Bo2g158770.1"/>
    <property type="gene ID" value="Bo2g158770"/>
</dbReference>
<organism evidence="1 2">
    <name type="scientific">Brassica oleracea var. oleracea</name>
    <dbReference type="NCBI Taxonomy" id="109376"/>
    <lineage>
        <taxon>Eukaryota</taxon>
        <taxon>Viridiplantae</taxon>
        <taxon>Streptophyta</taxon>
        <taxon>Embryophyta</taxon>
        <taxon>Tracheophyta</taxon>
        <taxon>Spermatophyta</taxon>
        <taxon>Magnoliopsida</taxon>
        <taxon>eudicotyledons</taxon>
        <taxon>Gunneridae</taxon>
        <taxon>Pentapetalae</taxon>
        <taxon>rosids</taxon>
        <taxon>malvids</taxon>
        <taxon>Brassicales</taxon>
        <taxon>Brassicaceae</taxon>
        <taxon>Brassiceae</taxon>
        <taxon>Brassica</taxon>
    </lineage>
</organism>
<sequence>MQNNLLVARSVKFQLRLHHGKDDEPESCGGISSNLSSDSFFFLAESNSSPILHRENKLLVVVLLCSSIIVVVESPSWPTRLHLLHDSPLHRAPQPRDLLVTASSVVNHLRITPSRSAPPP</sequence>